<protein>
    <submittedName>
        <fullName evidence="1">Uncharacterized protein</fullName>
    </submittedName>
</protein>
<keyword evidence="2" id="KW-1185">Reference proteome</keyword>
<organism evidence="1 2">
    <name type="scientific">Legionella santicrucis</name>
    <dbReference type="NCBI Taxonomy" id="45074"/>
    <lineage>
        <taxon>Bacteria</taxon>
        <taxon>Pseudomonadati</taxon>
        <taxon>Pseudomonadota</taxon>
        <taxon>Gammaproteobacteria</taxon>
        <taxon>Legionellales</taxon>
        <taxon>Legionellaceae</taxon>
        <taxon>Legionella</taxon>
    </lineage>
</organism>
<sequence>MKLKLDKKLMGKIKTPKKDIHLKKNDHMMDQSMFREKNKTKNLIKEKTKPIETVEIPKNDMPNPNQFFNKCYIKGEEKKSKNRAGTRQYHTTNKLQKPEQEVIDYLHTTTKDLDKQVAQKQKDGGYKPDDWGMATFGQIFKKHGIPIVVQSLVNGSESLIKALNKPLNEITVDDLRYLSILYMNGQFPKGASLYFASPNALKTGFIHPEYSSKNDVKHMGHFTQVAPLYCEHTGDIKRNLRETAGIFRIPNWLNEIPLAVSEVKANSKLKMTLTNGTDKEYEIGQGGELQIYVSPEIMGVLHREVIKVIYQTQNQHGIKTAVRDKDGVIVEFAFNGRNEVDNYAYIDTGTGLKKGESTFIATDTGEIYHTFK</sequence>
<comment type="caution">
    <text evidence="1">The sequence shown here is derived from an EMBL/GenBank/DDBJ whole genome shotgun (WGS) entry which is preliminary data.</text>
</comment>
<accession>A0A0W0Z0H4</accession>
<evidence type="ECO:0000313" key="2">
    <source>
        <dbReference type="Proteomes" id="UP000054703"/>
    </source>
</evidence>
<dbReference type="EMBL" id="LNYU01000036">
    <property type="protein sequence ID" value="KTD62619.1"/>
    <property type="molecule type" value="Genomic_DNA"/>
</dbReference>
<dbReference type="STRING" id="45074.Lsan_1801"/>
<proteinExistence type="predicted"/>
<dbReference type="PATRIC" id="fig|45074.5.peg.1915"/>
<dbReference type="AlphaFoldDB" id="A0A0W0Z0H4"/>
<reference evidence="1 2" key="1">
    <citation type="submission" date="2015-11" db="EMBL/GenBank/DDBJ databases">
        <title>Genomic analysis of 38 Legionella species identifies large and diverse effector repertoires.</title>
        <authorList>
            <person name="Burstein D."/>
            <person name="Amaro F."/>
            <person name="Zusman T."/>
            <person name="Lifshitz Z."/>
            <person name="Cohen O."/>
            <person name="Gilbert J.A."/>
            <person name="Pupko T."/>
            <person name="Shuman H.A."/>
            <person name="Segal G."/>
        </authorList>
    </citation>
    <scope>NUCLEOTIDE SEQUENCE [LARGE SCALE GENOMIC DNA]</scope>
    <source>
        <strain evidence="1 2">SC-63-C7</strain>
    </source>
</reference>
<dbReference type="RefSeq" id="WP_237762082.1">
    <property type="nucleotide sequence ID" value="NZ_CAAAIH010000072.1"/>
</dbReference>
<gene>
    <name evidence="1" type="ORF">Lsan_1801</name>
</gene>
<evidence type="ECO:0000313" key="1">
    <source>
        <dbReference type="EMBL" id="KTD62619.1"/>
    </source>
</evidence>
<name>A0A0W0Z0H4_9GAMM</name>
<dbReference type="Proteomes" id="UP000054703">
    <property type="component" value="Unassembled WGS sequence"/>
</dbReference>